<organism evidence="1 2">
    <name type="scientific">Niallia nealsonii</name>
    <dbReference type="NCBI Taxonomy" id="115979"/>
    <lineage>
        <taxon>Bacteria</taxon>
        <taxon>Bacillati</taxon>
        <taxon>Bacillota</taxon>
        <taxon>Bacilli</taxon>
        <taxon>Bacillales</taxon>
        <taxon>Bacillaceae</taxon>
        <taxon>Niallia</taxon>
    </lineage>
</organism>
<evidence type="ECO:0000313" key="2">
    <source>
        <dbReference type="Proteomes" id="UP000233375"/>
    </source>
</evidence>
<dbReference type="Proteomes" id="UP000233375">
    <property type="component" value="Unassembled WGS sequence"/>
</dbReference>
<sequence>MYDNGITDSLLYARKGKRAVTWRQLFLRAATDVPLPKNLKPENLDEINTRTLKSIFQKLLSACAHNDKDVTGKRLRIIDEFLNITFKRD</sequence>
<reference evidence="1 2" key="1">
    <citation type="journal article" date="2003" name="Int. J. Syst. Evol. Microbiol.">
        <title>Bacillus nealsonii sp. nov., isolated from a spacecraft-assembly facility, whose spores are gamma-radiation resistant.</title>
        <authorList>
            <person name="Venkateswaran K."/>
            <person name="Kempf M."/>
            <person name="Chen F."/>
            <person name="Satomi M."/>
            <person name="Nicholson W."/>
            <person name="Kern R."/>
        </authorList>
    </citation>
    <scope>NUCLEOTIDE SEQUENCE [LARGE SCALE GENOMIC DNA]</scope>
    <source>
        <strain evidence="1 2">FO-92</strain>
    </source>
</reference>
<gene>
    <name evidence="1" type="ORF">CWS01_13375</name>
</gene>
<dbReference type="EMBL" id="PISE01000028">
    <property type="protein sequence ID" value="PKG23153.1"/>
    <property type="molecule type" value="Genomic_DNA"/>
</dbReference>
<dbReference type="OrthoDB" id="2928999at2"/>
<proteinExistence type="predicted"/>
<name>A0A2N0Z0Y5_9BACI</name>
<comment type="caution">
    <text evidence="1">The sequence shown here is derived from an EMBL/GenBank/DDBJ whole genome shotgun (WGS) entry which is preliminary data.</text>
</comment>
<evidence type="ECO:0000313" key="1">
    <source>
        <dbReference type="EMBL" id="PKG23153.1"/>
    </source>
</evidence>
<dbReference type="AlphaFoldDB" id="A0A2N0Z0Y5"/>
<accession>A0A2N0Z0Y5</accession>
<dbReference type="RefSeq" id="WP_101177705.1">
    <property type="nucleotide sequence ID" value="NZ_PISE01000028.1"/>
</dbReference>
<protein>
    <submittedName>
        <fullName evidence="1">Uncharacterized protein</fullName>
    </submittedName>
</protein>
<keyword evidence="2" id="KW-1185">Reference proteome</keyword>